<reference evidence="2" key="1">
    <citation type="submission" date="2016-10" db="EMBL/GenBank/DDBJ databases">
        <authorList>
            <person name="Varghese N."/>
            <person name="Submissions S."/>
        </authorList>
    </citation>
    <scope>NUCLEOTIDE SEQUENCE [LARGE SCALE GENOMIC DNA]</scope>
    <source>
        <strain evidence="2">NLAE-zl-G277</strain>
    </source>
</reference>
<dbReference type="AlphaFoldDB" id="A0A1I0K8V3"/>
<name>A0A1I0K8V3_9FIRM</name>
<protein>
    <submittedName>
        <fullName evidence="1">Uncharacterized protein</fullName>
    </submittedName>
</protein>
<dbReference type="RefSeq" id="WP_092371710.1">
    <property type="nucleotide sequence ID" value="NZ_FOIM01000054.1"/>
</dbReference>
<proteinExistence type="predicted"/>
<keyword evidence="2" id="KW-1185">Reference proteome</keyword>
<dbReference type="GeneID" id="93280934"/>
<dbReference type="STRING" id="460384.SAMN05216313_15426"/>
<evidence type="ECO:0000313" key="1">
    <source>
        <dbReference type="EMBL" id="SEU20450.1"/>
    </source>
</evidence>
<gene>
    <name evidence="1" type="ORF">SAMN05216313_15426</name>
</gene>
<accession>A0A1I0K8V3</accession>
<organism evidence="1 2">
    <name type="scientific">Enterocloster lavalensis</name>
    <dbReference type="NCBI Taxonomy" id="460384"/>
    <lineage>
        <taxon>Bacteria</taxon>
        <taxon>Bacillati</taxon>
        <taxon>Bacillota</taxon>
        <taxon>Clostridia</taxon>
        <taxon>Lachnospirales</taxon>
        <taxon>Lachnospiraceae</taxon>
        <taxon>Enterocloster</taxon>
    </lineage>
</organism>
<dbReference type="Proteomes" id="UP000198508">
    <property type="component" value="Unassembled WGS sequence"/>
</dbReference>
<evidence type="ECO:0000313" key="2">
    <source>
        <dbReference type="Proteomes" id="UP000198508"/>
    </source>
</evidence>
<sequence>MKLSLPFKGQNVDISSLTAAPSDVRKGKKYIGSGSDDERIGEMERIAPVTHNLPLNGVYNIPAGEHTGQDVIRQELPTMGTQYVTPGAGQIVIECAGKYMTGNIVIQSVANLTAENIKYGVTVGEGEGAVTGTCQGFFD</sequence>
<dbReference type="EMBL" id="FOIM01000054">
    <property type="protein sequence ID" value="SEU20450.1"/>
    <property type="molecule type" value="Genomic_DNA"/>
</dbReference>